<evidence type="ECO:0000313" key="5">
    <source>
        <dbReference type="EMBL" id="MFC4200207.1"/>
    </source>
</evidence>
<dbReference type="NCBIfam" id="NF037995">
    <property type="entry name" value="TRAP_S1"/>
    <property type="match status" value="1"/>
</dbReference>
<proteinExistence type="inferred from homology"/>
<dbReference type="EMBL" id="JBHSBV010000001">
    <property type="protein sequence ID" value="MFC4200207.1"/>
    <property type="molecule type" value="Genomic_DNA"/>
</dbReference>
<dbReference type="CDD" id="cd13603">
    <property type="entry name" value="PBP2_TRAP_Siap_TeaA_like"/>
    <property type="match status" value="1"/>
</dbReference>
<accession>A0ABV8NVE9</accession>
<evidence type="ECO:0000256" key="2">
    <source>
        <dbReference type="ARBA" id="ARBA00009023"/>
    </source>
</evidence>
<comment type="similarity">
    <text evidence="2">Belongs to the bacterial solute-binding protein 7 family.</text>
</comment>
<evidence type="ECO:0000256" key="4">
    <source>
        <dbReference type="SAM" id="SignalP"/>
    </source>
</evidence>
<comment type="caution">
    <text evidence="5">The sequence shown here is derived from an EMBL/GenBank/DDBJ whole genome shotgun (WGS) entry which is preliminary data.</text>
</comment>
<dbReference type="PROSITE" id="PS51318">
    <property type="entry name" value="TAT"/>
    <property type="match status" value="1"/>
</dbReference>
<gene>
    <name evidence="5" type="primary">dctP</name>
    <name evidence="5" type="ORF">ACFOY1_04500</name>
</gene>
<comment type="subcellular location">
    <subcellularLocation>
        <location evidence="1">Cell envelope</location>
    </subcellularLocation>
</comment>
<evidence type="ECO:0000256" key="1">
    <source>
        <dbReference type="ARBA" id="ARBA00004196"/>
    </source>
</evidence>
<dbReference type="PIRSF" id="PIRSF006470">
    <property type="entry name" value="DctB"/>
    <property type="match status" value="1"/>
</dbReference>
<dbReference type="InterPro" id="IPR018389">
    <property type="entry name" value="DctP_fam"/>
</dbReference>
<keyword evidence="3" id="KW-0813">Transport</keyword>
<dbReference type="PANTHER" id="PTHR33376">
    <property type="match status" value="1"/>
</dbReference>
<dbReference type="RefSeq" id="WP_217965047.1">
    <property type="nucleotide sequence ID" value="NZ_JAHTBN010000005.1"/>
</dbReference>
<dbReference type="InterPro" id="IPR004682">
    <property type="entry name" value="TRAP_DctP"/>
</dbReference>
<dbReference type="InterPro" id="IPR006311">
    <property type="entry name" value="TAT_signal"/>
</dbReference>
<evidence type="ECO:0000256" key="3">
    <source>
        <dbReference type="ARBA" id="ARBA00022448"/>
    </source>
</evidence>
<keyword evidence="6" id="KW-1185">Reference proteome</keyword>
<sequence>MTALSRRQFLRSSAMLAAMAGVPALVRAKGPIALRVASSMPTNDNASLHVWYEHFAANLKGAVGDAIKLDYFPNGQLGKESDVVQQVKIGSTDMMVSGASIWATVAPELGMLDLGYLFTGFDHVHRALSGPAGSKLNELLQRHSGCSILAWAPQFGGRNVYTKKPVHSLAEIKGVKLRVLPAPAYIETFKAMGAVPTPISFGEIYMAVQTGVVEGLEHDSATVLASKFYEVVKSCWQTQHAFGPMVAVMGKRGLAKIPAELKSAFMKAAQDATEQQRPIAAHKEQAANEALKQHGMSFYPMAQTERDLVHGKLQDTAYRSFAAKYPVTAPLFADIAAAAKS</sequence>
<reference evidence="6" key="1">
    <citation type="journal article" date="2019" name="Int. J. Syst. Evol. Microbiol.">
        <title>The Global Catalogue of Microorganisms (GCM) 10K type strain sequencing project: providing services to taxonomists for standard genome sequencing and annotation.</title>
        <authorList>
            <consortium name="The Broad Institute Genomics Platform"/>
            <consortium name="The Broad Institute Genome Sequencing Center for Infectious Disease"/>
            <person name="Wu L."/>
            <person name="Ma J."/>
        </authorList>
    </citation>
    <scope>NUCLEOTIDE SEQUENCE [LARGE SCALE GENOMIC DNA]</scope>
    <source>
        <strain evidence="6">LMG 24813</strain>
    </source>
</reference>
<dbReference type="NCBIfam" id="TIGR00787">
    <property type="entry name" value="dctP"/>
    <property type="match status" value="1"/>
</dbReference>
<dbReference type="PANTHER" id="PTHR33376:SF4">
    <property type="entry name" value="SIALIC ACID-BINDING PERIPLASMIC PROTEIN SIAP"/>
    <property type="match status" value="1"/>
</dbReference>
<feature type="signal peptide" evidence="4">
    <location>
        <begin position="1"/>
        <end position="28"/>
    </location>
</feature>
<organism evidence="5 6">
    <name type="scientific">Candidimonas humi</name>
    <dbReference type="NCBI Taxonomy" id="683355"/>
    <lineage>
        <taxon>Bacteria</taxon>
        <taxon>Pseudomonadati</taxon>
        <taxon>Pseudomonadota</taxon>
        <taxon>Betaproteobacteria</taxon>
        <taxon>Burkholderiales</taxon>
        <taxon>Alcaligenaceae</taxon>
        <taxon>Candidimonas</taxon>
    </lineage>
</organism>
<keyword evidence="4" id="KW-0732">Signal</keyword>
<feature type="chain" id="PRO_5045219910" evidence="4">
    <location>
        <begin position="29"/>
        <end position="341"/>
    </location>
</feature>
<protein>
    <submittedName>
        <fullName evidence="5">TRAP transporter substrate-binding protein DctP</fullName>
    </submittedName>
</protein>
<name>A0ABV8NVE9_9BURK</name>
<dbReference type="Pfam" id="PF03480">
    <property type="entry name" value="DctP"/>
    <property type="match status" value="1"/>
</dbReference>
<evidence type="ECO:0000313" key="6">
    <source>
        <dbReference type="Proteomes" id="UP001595848"/>
    </source>
</evidence>
<dbReference type="Proteomes" id="UP001595848">
    <property type="component" value="Unassembled WGS sequence"/>
</dbReference>